<keyword evidence="4" id="KW-1185">Reference proteome</keyword>
<evidence type="ECO:0000259" key="2">
    <source>
        <dbReference type="Pfam" id="PF01575"/>
    </source>
</evidence>
<dbReference type="InterPro" id="IPR002539">
    <property type="entry name" value="MaoC-like_dom"/>
</dbReference>
<dbReference type="PANTHER" id="PTHR43664:SF1">
    <property type="entry name" value="BETA-METHYLMALYL-COA DEHYDRATASE"/>
    <property type="match status" value="1"/>
</dbReference>
<accession>A0A9W6NZB1</accession>
<dbReference type="SUPFAM" id="SSF54637">
    <property type="entry name" value="Thioesterase/thiol ester dehydrase-isomerase"/>
    <property type="match status" value="1"/>
</dbReference>
<gene>
    <name evidence="3" type="ORF">GCM10017577_57690</name>
</gene>
<comment type="caution">
    <text evidence="3">The sequence shown here is derived from an EMBL/GenBank/DDBJ whole genome shotgun (WGS) entry which is preliminary data.</text>
</comment>
<dbReference type="CDD" id="cd03454">
    <property type="entry name" value="YdeM"/>
    <property type="match status" value="1"/>
</dbReference>
<sequence length="158" mass="17606">MPDASEIAFEDLTPGRVFDFGSVTVDHDEMVEFARRFDPQPFHLDEAAGKESIFGQLAASGWFTAGLWMRLYVDDLLLRSTALGSPGGDEIAWPAPVFAGDELFASLEILEARRSSSKPWMGLITLRAWMRRGAADSEDVVYRARFTGMFGSRDQPRP</sequence>
<dbReference type="EMBL" id="BSFQ01000034">
    <property type="protein sequence ID" value="GLL14621.1"/>
    <property type="molecule type" value="Genomic_DNA"/>
</dbReference>
<evidence type="ECO:0000313" key="4">
    <source>
        <dbReference type="Proteomes" id="UP001143463"/>
    </source>
</evidence>
<feature type="domain" description="MaoC-like" evidence="2">
    <location>
        <begin position="13"/>
        <end position="114"/>
    </location>
</feature>
<dbReference type="PANTHER" id="PTHR43664">
    <property type="entry name" value="MONOAMINE OXIDASE-RELATED"/>
    <property type="match status" value="1"/>
</dbReference>
<dbReference type="InterPro" id="IPR052342">
    <property type="entry name" value="MCH/BMMD"/>
</dbReference>
<dbReference type="Pfam" id="PF01575">
    <property type="entry name" value="MaoC_dehydratas"/>
    <property type="match status" value="1"/>
</dbReference>
<dbReference type="AlphaFoldDB" id="A0A9W6NZB1"/>
<dbReference type="Proteomes" id="UP001143463">
    <property type="component" value="Unassembled WGS sequence"/>
</dbReference>
<protein>
    <submittedName>
        <fullName evidence="3">Enoyl-CoA hydratase</fullName>
    </submittedName>
</protein>
<evidence type="ECO:0000313" key="3">
    <source>
        <dbReference type="EMBL" id="GLL14621.1"/>
    </source>
</evidence>
<dbReference type="InterPro" id="IPR029069">
    <property type="entry name" value="HotDog_dom_sf"/>
</dbReference>
<reference evidence="3" key="2">
    <citation type="submission" date="2023-01" db="EMBL/GenBank/DDBJ databases">
        <authorList>
            <person name="Sun Q."/>
            <person name="Evtushenko L."/>
        </authorList>
    </citation>
    <scope>NUCLEOTIDE SEQUENCE</scope>
    <source>
        <strain evidence="3">VKM Ac-1069</strain>
    </source>
</reference>
<reference evidence="3" key="1">
    <citation type="journal article" date="2014" name="Int. J. Syst. Evol. Microbiol.">
        <title>Complete genome sequence of Corynebacterium casei LMG S-19264T (=DSM 44701T), isolated from a smear-ripened cheese.</title>
        <authorList>
            <consortium name="US DOE Joint Genome Institute (JGI-PGF)"/>
            <person name="Walter F."/>
            <person name="Albersmeier A."/>
            <person name="Kalinowski J."/>
            <person name="Ruckert C."/>
        </authorList>
    </citation>
    <scope>NUCLEOTIDE SEQUENCE</scope>
    <source>
        <strain evidence="3">VKM Ac-1069</strain>
    </source>
</reference>
<dbReference type="Gene3D" id="3.10.129.10">
    <property type="entry name" value="Hotdog Thioesterase"/>
    <property type="match status" value="1"/>
</dbReference>
<organism evidence="3 4">
    <name type="scientific">Pseudonocardia halophobica</name>
    <dbReference type="NCBI Taxonomy" id="29401"/>
    <lineage>
        <taxon>Bacteria</taxon>
        <taxon>Bacillati</taxon>
        <taxon>Actinomycetota</taxon>
        <taxon>Actinomycetes</taxon>
        <taxon>Pseudonocardiales</taxon>
        <taxon>Pseudonocardiaceae</taxon>
        <taxon>Pseudonocardia</taxon>
    </lineage>
</organism>
<comment type="similarity">
    <text evidence="1">Belongs to the enoyl-CoA hydratase/isomerase family.</text>
</comment>
<proteinExistence type="inferred from homology"/>
<dbReference type="RefSeq" id="WP_037046437.1">
    <property type="nucleotide sequence ID" value="NZ_BAAAUZ010000021.1"/>
</dbReference>
<name>A0A9W6NZB1_9PSEU</name>
<evidence type="ECO:0000256" key="1">
    <source>
        <dbReference type="ARBA" id="ARBA00005254"/>
    </source>
</evidence>